<evidence type="ECO:0000256" key="5">
    <source>
        <dbReference type="SAM" id="SignalP"/>
    </source>
</evidence>
<evidence type="ECO:0000259" key="6">
    <source>
        <dbReference type="Pfam" id="PF00135"/>
    </source>
</evidence>
<evidence type="ECO:0000256" key="2">
    <source>
        <dbReference type="ARBA" id="ARBA00022487"/>
    </source>
</evidence>
<keyword evidence="3" id="KW-0378">Hydrolase</keyword>
<dbReference type="GO" id="GO:0052689">
    <property type="term" value="F:carboxylic ester hydrolase activity"/>
    <property type="evidence" value="ECO:0007669"/>
    <property type="project" value="UniProtKB-KW"/>
</dbReference>
<dbReference type="Proteomes" id="UP001487740">
    <property type="component" value="Unassembled WGS sequence"/>
</dbReference>
<dbReference type="PANTHER" id="PTHR43142">
    <property type="entry name" value="CARBOXYLIC ESTER HYDROLASE"/>
    <property type="match status" value="1"/>
</dbReference>
<dbReference type="Gene3D" id="3.40.50.1820">
    <property type="entry name" value="alpha/beta hydrolase"/>
    <property type="match status" value="1"/>
</dbReference>
<dbReference type="InterPro" id="IPR002018">
    <property type="entry name" value="CarbesteraseB"/>
</dbReference>
<dbReference type="InterPro" id="IPR029058">
    <property type="entry name" value="AB_hydrolase_fold"/>
</dbReference>
<evidence type="ECO:0000313" key="7">
    <source>
        <dbReference type="EMBL" id="KAK8381833.1"/>
    </source>
</evidence>
<reference evidence="7 8" key="1">
    <citation type="submission" date="2023-03" db="EMBL/GenBank/DDBJ databases">
        <title>High-quality genome of Scylla paramamosain provides insights in environmental adaptation.</title>
        <authorList>
            <person name="Zhang L."/>
        </authorList>
    </citation>
    <scope>NUCLEOTIDE SEQUENCE [LARGE SCALE GENOMIC DNA]</scope>
    <source>
        <strain evidence="7">LZ_2023a</strain>
        <tissue evidence="7">Muscle</tissue>
    </source>
</reference>
<feature type="signal peptide" evidence="5">
    <location>
        <begin position="1"/>
        <end position="21"/>
    </location>
</feature>
<sequence length="598" mass="67599">MAMTLVMVAVVVMSVVGGVSGEQPRVETPSGVFLGEEHISARQGRRVFAFTGIPYAKPPLDDLRFRRPFPYGPHHQPFNATGESPPCLQWDTLRGRGSVGQEDCLYLNVYTNMIPQPPQYLNTQPVIVLLHAGTWLAGGGGDGLFQPDYMIESDVTVVTLNHRLGPFGFLSTEDEESPGNYGLMDQILALEWVRDNVRYFGGMNDTITVMGSGAGGMSAHLLLLSPLSRGASLHNDHSALIQGAISQSGTAYSPHAIVRKPRGFAFKLGLHLGCTTPSSKDLVSCLRSISADAINKQIPSLFEWDEEPLPFGPVIDTWRGDEAFLPDEPHHLIRHGQFLHVPWMVGTNRNDGAFRVQDILKDPSLTANLNKQWEKYDPVDMANKIRNHYLGKKKFGEESSAEFVEMMTDRFFLYPTDQAAKDHSYYLRERHCYRYEMAYTGRKSFLHILHQDSPQEATASLFGAAPSNPRFQNTRDALGWGVSFLDELLFLFPSSKLDFVYKQDFGSDFASRVSTHMIMLWTNFIKGGDPTPIMKDWPDDLSPWGAWWEPYMSGTFYYMQIDPEMETQDHPLREKQMSFWNDLPLYENRDHNVLRDEL</sequence>
<comment type="similarity">
    <text evidence="1">Belongs to the type-B carboxylesterase/lipase family.</text>
</comment>
<dbReference type="Pfam" id="PF00135">
    <property type="entry name" value="COesterase"/>
    <property type="match status" value="1"/>
</dbReference>
<comment type="caution">
    <text evidence="7">The sequence shown here is derived from an EMBL/GenBank/DDBJ whole genome shotgun (WGS) entry which is preliminary data.</text>
</comment>
<feature type="domain" description="Carboxylesterase type B" evidence="6">
    <location>
        <begin position="23"/>
        <end position="580"/>
    </location>
</feature>
<evidence type="ECO:0000256" key="3">
    <source>
        <dbReference type="ARBA" id="ARBA00022801"/>
    </source>
</evidence>
<protein>
    <recommendedName>
        <fullName evidence="6">Carboxylesterase type B domain-containing protein</fullName>
    </recommendedName>
</protein>
<evidence type="ECO:0000256" key="1">
    <source>
        <dbReference type="ARBA" id="ARBA00005964"/>
    </source>
</evidence>
<accession>A0AAW0T3J5</accession>
<gene>
    <name evidence="7" type="ORF">O3P69_015096</name>
</gene>
<name>A0AAW0T3J5_SCYPA</name>
<keyword evidence="8" id="KW-1185">Reference proteome</keyword>
<dbReference type="AlphaFoldDB" id="A0AAW0T3J5"/>
<dbReference type="EMBL" id="JARAKH010000039">
    <property type="protein sequence ID" value="KAK8381833.1"/>
    <property type="molecule type" value="Genomic_DNA"/>
</dbReference>
<dbReference type="SUPFAM" id="SSF53474">
    <property type="entry name" value="alpha/beta-Hydrolases"/>
    <property type="match status" value="1"/>
</dbReference>
<keyword evidence="2" id="KW-0719">Serine esterase</keyword>
<keyword evidence="5" id="KW-0732">Signal</keyword>
<evidence type="ECO:0000313" key="8">
    <source>
        <dbReference type="Proteomes" id="UP001487740"/>
    </source>
</evidence>
<evidence type="ECO:0000256" key="4">
    <source>
        <dbReference type="ARBA" id="ARBA00023180"/>
    </source>
</evidence>
<dbReference type="PANTHER" id="PTHR43142:SF1">
    <property type="entry name" value="CARBOXYLIC ESTER HYDROLASE"/>
    <property type="match status" value="1"/>
</dbReference>
<feature type="chain" id="PRO_5043866877" description="Carboxylesterase type B domain-containing protein" evidence="5">
    <location>
        <begin position="22"/>
        <end position="598"/>
    </location>
</feature>
<proteinExistence type="inferred from homology"/>
<organism evidence="7 8">
    <name type="scientific">Scylla paramamosain</name>
    <name type="common">Mud crab</name>
    <dbReference type="NCBI Taxonomy" id="85552"/>
    <lineage>
        <taxon>Eukaryota</taxon>
        <taxon>Metazoa</taxon>
        <taxon>Ecdysozoa</taxon>
        <taxon>Arthropoda</taxon>
        <taxon>Crustacea</taxon>
        <taxon>Multicrustacea</taxon>
        <taxon>Malacostraca</taxon>
        <taxon>Eumalacostraca</taxon>
        <taxon>Eucarida</taxon>
        <taxon>Decapoda</taxon>
        <taxon>Pleocyemata</taxon>
        <taxon>Brachyura</taxon>
        <taxon>Eubrachyura</taxon>
        <taxon>Portunoidea</taxon>
        <taxon>Portunidae</taxon>
        <taxon>Portuninae</taxon>
        <taxon>Scylla</taxon>
    </lineage>
</organism>
<keyword evidence="4" id="KW-0325">Glycoprotein</keyword>